<dbReference type="PROSITE" id="PS50179">
    <property type="entry name" value="VHS"/>
    <property type="match status" value="1"/>
</dbReference>
<dbReference type="Proteomes" id="UP000215902">
    <property type="component" value="Unassembled WGS sequence"/>
</dbReference>
<evidence type="ECO:0000256" key="2">
    <source>
        <dbReference type="ARBA" id="ARBA00009666"/>
    </source>
</evidence>
<protein>
    <recommendedName>
        <fullName evidence="13">Signal transducing adapter molecule 1</fullName>
    </recommendedName>
</protein>
<evidence type="ECO:0000256" key="3">
    <source>
        <dbReference type="ARBA" id="ARBA00022443"/>
    </source>
</evidence>
<evidence type="ECO:0000256" key="6">
    <source>
        <dbReference type="ARBA" id="ARBA00022927"/>
    </source>
</evidence>
<feature type="region of interest" description="Disordered" evidence="8">
    <location>
        <begin position="518"/>
        <end position="575"/>
    </location>
</feature>
<evidence type="ECO:0000259" key="9">
    <source>
        <dbReference type="PROSITE" id="PS50002"/>
    </source>
</evidence>
<dbReference type="InterPro" id="IPR036028">
    <property type="entry name" value="SH3-like_dom_sf"/>
</dbReference>
<organism evidence="11 12">
    <name type="scientific">Macrostomum lignano</name>
    <dbReference type="NCBI Taxonomy" id="282301"/>
    <lineage>
        <taxon>Eukaryota</taxon>
        <taxon>Metazoa</taxon>
        <taxon>Spiralia</taxon>
        <taxon>Lophotrochozoa</taxon>
        <taxon>Platyhelminthes</taxon>
        <taxon>Rhabditophora</taxon>
        <taxon>Macrostomorpha</taxon>
        <taxon>Macrostomida</taxon>
        <taxon>Macrostomidae</taxon>
        <taxon>Macrostomum</taxon>
    </lineage>
</organism>
<dbReference type="PANTHER" id="PTHR45929:SF3">
    <property type="entry name" value="JAK PATHWAY SIGNAL TRANSDUCTION ADAPTOR MOLECULE"/>
    <property type="match status" value="1"/>
</dbReference>
<feature type="compositionally biased region" description="Pro residues" evidence="8">
    <location>
        <begin position="450"/>
        <end position="460"/>
    </location>
</feature>
<dbReference type="GO" id="GO:0033565">
    <property type="term" value="C:ESCRT-0 complex"/>
    <property type="evidence" value="ECO:0007669"/>
    <property type="project" value="TreeGrafter"/>
</dbReference>
<feature type="region of interest" description="Disordered" evidence="8">
    <location>
        <begin position="223"/>
        <end position="246"/>
    </location>
</feature>
<evidence type="ECO:0000313" key="11">
    <source>
        <dbReference type="EMBL" id="PAA90167.1"/>
    </source>
</evidence>
<dbReference type="InterPro" id="IPR001452">
    <property type="entry name" value="SH3_domain"/>
</dbReference>
<evidence type="ECO:0000256" key="7">
    <source>
        <dbReference type="PROSITE-ProRule" id="PRU00192"/>
    </source>
</evidence>
<dbReference type="PROSITE" id="PS50330">
    <property type="entry name" value="UIM"/>
    <property type="match status" value="1"/>
</dbReference>
<dbReference type="PANTHER" id="PTHR45929">
    <property type="entry name" value="JAK PATHWAY SIGNAL TRANSDUCTION ADAPTOR MOLECULE"/>
    <property type="match status" value="1"/>
</dbReference>
<keyword evidence="12" id="KW-1185">Reference proteome</keyword>
<dbReference type="GO" id="GO:0035091">
    <property type="term" value="F:phosphatidylinositol binding"/>
    <property type="evidence" value="ECO:0007669"/>
    <property type="project" value="InterPro"/>
</dbReference>
<evidence type="ECO:0000256" key="8">
    <source>
        <dbReference type="SAM" id="MobiDB-lite"/>
    </source>
</evidence>
<keyword evidence="4" id="KW-0813">Transport</keyword>
<evidence type="ECO:0000313" key="12">
    <source>
        <dbReference type="Proteomes" id="UP000215902"/>
    </source>
</evidence>
<dbReference type="Gene3D" id="1.20.5.1940">
    <property type="match status" value="1"/>
</dbReference>
<dbReference type="PRINTS" id="PR00452">
    <property type="entry name" value="SH3DOMAIN"/>
</dbReference>
<keyword evidence="6" id="KW-0653">Protein transport</keyword>
<comment type="similarity">
    <text evidence="2">Belongs to the STAM family.</text>
</comment>
<dbReference type="Pfam" id="PF14604">
    <property type="entry name" value="SH3_9"/>
    <property type="match status" value="1"/>
</dbReference>
<comment type="subcellular location">
    <subcellularLocation>
        <location evidence="1">Endosome</location>
    </subcellularLocation>
</comment>
<dbReference type="SUPFAM" id="SSF48464">
    <property type="entry name" value="ENTH/VHS domain"/>
    <property type="match status" value="1"/>
</dbReference>
<dbReference type="InterPro" id="IPR050670">
    <property type="entry name" value="STAM"/>
</dbReference>
<reference evidence="11 12" key="1">
    <citation type="submission" date="2017-06" db="EMBL/GenBank/DDBJ databases">
        <title>A platform for efficient transgenesis in Macrostomum lignano, a flatworm model organism for stem cell research.</title>
        <authorList>
            <person name="Berezikov E."/>
        </authorList>
    </citation>
    <scope>NUCLEOTIDE SEQUENCE [LARGE SCALE GENOMIC DNA]</scope>
    <source>
        <strain evidence="11">DV1</strain>
        <tissue evidence="11">Whole organism</tissue>
    </source>
</reference>
<dbReference type="EMBL" id="NIVC01000126">
    <property type="protein sequence ID" value="PAA90167.1"/>
    <property type="molecule type" value="Genomic_DNA"/>
</dbReference>
<dbReference type="InterPro" id="IPR002014">
    <property type="entry name" value="VHS_dom"/>
</dbReference>
<dbReference type="SMART" id="SM00326">
    <property type="entry name" value="SH3"/>
    <property type="match status" value="1"/>
</dbReference>
<dbReference type="SMART" id="SM00726">
    <property type="entry name" value="UIM"/>
    <property type="match status" value="1"/>
</dbReference>
<comment type="caution">
    <text evidence="11">The sequence shown here is derived from an EMBL/GenBank/DDBJ whole genome shotgun (WGS) entry which is preliminary data.</text>
</comment>
<gene>
    <name evidence="11" type="ORF">BOX15_Mlig011390g1</name>
</gene>
<dbReference type="InterPro" id="IPR003903">
    <property type="entry name" value="UIM_dom"/>
</dbReference>
<dbReference type="GO" id="GO:0043130">
    <property type="term" value="F:ubiquitin binding"/>
    <property type="evidence" value="ECO:0007669"/>
    <property type="project" value="InterPro"/>
</dbReference>
<evidence type="ECO:0008006" key="13">
    <source>
        <dbReference type="Google" id="ProtNLM"/>
    </source>
</evidence>
<evidence type="ECO:0000256" key="1">
    <source>
        <dbReference type="ARBA" id="ARBA00004177"/>
    </source>
</evidence>
<feature type="region of interest" description="Disordered" evidence="8">
    <location>
        <begin position="446"/>
        <end position="466"/>
    </location>
</feature>
<feature type="domain" description="VHS" evidence="10">
    <location>
        <begin position="32"/>
        <end position="162"/>
    </location>
</feature>
<dbReference type="STRING" id="282301.A0A267GXW8"/>
<dbReference type="Gene3D" id="6.10.140.100">
    <property type="match status" value="1"/>
</dbReference>
<evidence type="ECO:0000256" key="5">
    <source>
        <dbReference type="ARBA" id="ARBA00022753"/>
    </source>
</evidence>
<dbReference type="Pfam" id="PF02809">
    <property type="entry name" value="UIM"/>
    <property type="match status" value="1"/>
</dbReference>
<accession>A0A267GXW8</accession>
<dbReference type="CDD" id="cd21388">
    <property type="entry name" value="GAT_STAM"/>
    <property type="match status" value="1"/>
</dbReference>
<feature type="compositionally biased region" description="Gly residues" evidence="8">
    <location>
        <begin position="185"/>
        <end position="195"/>
    </location>
</feature>
<feature type="region of interest" description="Disordered" evidence="8">
    <location>
        <begin position="180"/>
        <end position="209"/>
    </location>
</feature>
<keyword evidence="5" id="KW-0967">Endosome</keyword>
<feature type="domain" description="SH3" evidence="9">
    <location>
        <begin position="283"/>
        <end position="344"/>
    </location>
</feature>
<feature type="compositionally biased region" description="Low complexity" evidence="8">
    <location>
        <begin position="533"/>
        <end position="544"/>
    </location>
</feature>
<dbReference type="Gene3D" id="1.25.40.90">
    <property type="match status" value="1"/>
</dbReference>
<evidence type="ECO:0000256" key="4">
    <source>
        <dbReference type="ARBA" id="ARBA00022448"/>
    </source>
</evidence>
<dbReference type="SUPFAM" id="SSF50044">
    <property type="entry name" value="SH3-domain"/>
    <property type="match status" value="1"/>
</dbReference>
<dbReference type="SMART" id="SM00288">
    <property type="entry name" value="VHS"/>
    <property type="match status" value="1"/>
</dbReference>
<keyword evidence="3 7" id="KW-0728">SH3 domain</keyword>
<sequence length="575" mass="63443">LRKLYCLELEKKKQRYCIIMSHSKIEQEIDKCTDEKNTKDDWNQIYECVDLINASRRQKDVLKILLRKLRNRNPHVSMQALTLLDSCVANCGHEFHRELCSKSFCSDAKNILNNKSINPQVLQRFAYLLRKWSQMDEIRKDSSLGLLSDLVSDLRAMGFTFDYENKTSGNLEAAVSKSKSSAASGGVGSSGGGRSGSASQKDSSAAALSKEDEDLAKAIALSLQEQQQQQQRSASPRLGGGASGGGGGGAGGLYPNMMPAADALSGAYLLNSAGPPSSAPPPPVLKRVRALYDFEAAEDNELTFHTGDVILVDDCSDPNWWHGSTLSGGMIGLFPSTFVEEDTGPKSEEPGKGVSFNDQVSVKLIEEPVTIDPAQIDECLAQLENCDPTGDPNRPDPAELPHLEERCRQMAPLIDSEIEQLDRKYLELHQLNTRLAEAFQMYHNLMSASAPPPPPPPPPQAQQQQQMYYPVVSSAAPNGFSGGAYGQPQPPVSSTGVVYSNFDQQQQQHAAYLQLQQHMMQQQQPPQQPPPQQQQQQQQQMPPHGGYNQHNQHMEPQYQQQPPPPTQPQYQQQLL</sequence>
<dbReference type="GO" id="GO:0043328">
    <property type="term" value="P:protein transport to vacuole involved in ubiquitin-dependent protein catabolic process via the multivesicular body sorting pathway"/>
    <property type="evidence" value="ECO:0007669"/>
    <property type="project" value="TreeGrafter"/>
</dbReference>
<dbReference type="InterPro" id="IPR008942">
    <property type="entry name" value="ENTH_VHS"/>
</dbReference>
<dbReference type="OrthoDB" id="10068368at2759"/>
<proteinExistence type="inferred from homology"/>
<evidence type="ECO:0000259" key="10">
    <source>
        <dbReference type="PROSITE" id="PS50179"/>
    </source>
</evidence>
<dbReference type="PROSITE" id="PS50002">
    <property type="entry name" value="SH3"/>
    <property type="match status" value="1"/>
</dbReference>
<feature type="non-terminal residue" evidence="11">
    <location>
        <position position="1"/>
    </location>
</feature>
<name>A0A267GXW8_9PLAT</name>
<dbReference type="AlphaFoldDB" id="A0A267GXW8"/>
<dbReference type="Pfam" id="PF00790">
    <property type="entry name" value="VHS"/>
    <property type="match status" value="1"/>
</dbReference>
<dbReference type="Gene3D" id="2.30.30.40">
    <property type="entry name" value="SH3 Domains"/>
    <property type="match status" value="1"/>
</dbReference>